<dbReference type="CTD" id="6750221"/>
<dbReference type="FunFam" id="3.30.70.330:FF:000080">
    <property type="entry name" value="RNA-binding protein 39 isoform X1"/>
    <property type="match status" value="1"/>
</dbReference>
<dbReference type="InterPro" id="IPR029123">
    <property type="entry name" value="RBM39_linker"/>
</dbReference>
<dbReference type="PROSITE" id="PS50102">
    <property type="entry name" value="RRM"/>
    <property type="match status" value="2"/>
</dbReference>
<dbReference type="Pfam" id="PF00076">
    <property type="entry name" value="RRM_1"/>
    <property type="match status" value="2"/>
</dbReference>
<dbReference type="InterPro" id="IPR000504">
    <property type="entry name" value="RRM_dom"/>
</dbReference>
<dbReference type="NCBIfam" id="TIGR01622">
    <property type="entry name" value="SF-CC1"/>
    <property type="match status" value="1"/>
</dbReference>
<dbReference type="eggNOG" id="KOG0147">
    <property type="taxonomic scope" value="Eukaryota"/>
</dbReference>
<keyword evidence="3 4" id="KW-0694">RNA-binding</keyword>
<dbReference type="HOGENOM" id="CLU_020551_5_1_1"/>
<dbReference type="OMA" id="ITATYMI"/>
<evidence type="ECO:0000256" key="4">
    <source>
        <dbReference type="PROSITE-ProRule" id="PRU00176"/>
    </source>
</evidence>
<evidence type="ECO:0000256" key="2">
    <source>
        <dbReference type="ARBA" id="ARBA00022737"/>
    </source>
</evidence>
<dbReference type="SUPFAM" id="SSF54928">
    <property type="entry name" value="RNA-binding domain, RBD"/>
    <property type="match status" value="2"/>
</dbReference>
<dbReference type="AlphaFoldDB" id="B3RJ64"/>
<dbReference type="Proteomes" id="UP000009022">
    <property type="component" value="Unassembled WGS sequence"/>
</dbReference>
<dbReference type="InterPro" id="IPR006509">
    <property type="entry name" value="RBM39_SF"/>
</dbReference>
<dbReference type="Pfam" id="PF15519">
    <property type="entry name" value="RBM39linker"/>
    <property type="match status" value="1"/>
</dbReference>
<gene>
    <name evidence="6" type="ORF">TRIADDRAFT_37071</name>
</gene>
<dbReference type="RefSeq" id="XP_002108274.1">
    <property type="nucleotide sequence ID" value="XM_002108238.1"/>
</dbReference>
<dbReference type="PhylomeDB" id="B3RJ64"/>
<evidence type="ECO:0000313" key="6">
    <source>
        <dbReference type="EMBL" id="EDV29072.1"/>
    </source>
</evidence>
<sequence length="351" mass="38529">MQLAGRTGRRQLEELFSPVGEMRDIRVIADRNSRRSKGIAYVEFRLVDSVDKALKLNGTKVEGIPIMIQRTQSEKNKIAALQAQQKAQQGPTRLYIGSLHYNINEDMLRAIFEPFGLVENVNIIRDSDTNVSKGYGFIQYKEPDSARRALEQLNGLEVAGRPIKVGTVTDRSADLSAMSALDDDDTERGGIEMNSLSRVALMAKLSQTHNATTVPVSVPVPVPVPGPTLPATGLIPAANTVQASPCFLISNMFDPAKETDQDWDLDIRDDIIEECNKHGNVYHVYVDKTSPKGIVYVKCQTIDVAARAVKSLNGRWFAGNMITAQFLSLASYHTTFPQAANANTPLKPSAS</sequence>
<dbReference type="STRING" id="10228.B3RJ64"/>
<dbReference type="InterPro" id="IPR035979">
    <property type="entry name" value="RBD_domain_sf"/>
</dbReference>
<evidence type="ECO:0000313" key="7">
    <source>
        <dbReference type="Proteomes" id="UP000009022"/>
    </source>
</evidence>
<dbReference type="InterPro" id="IPR012677">
    <property type="entry name" value="Nucleotide-bd_a/b_plait_sf"/>
</dbReference>
<dbReference type="SMART" id="SM00361">
    <property type="entry name" value="RRM_1"/>
    <property type="match status" value="2"/>
</dbReference>
<dbReference type="GO" id="GO:0005634">
    <property type="term" value="C:nucleus"/>
    <property type="evidence" value="ECO:0007669"/>
    <property type="project" value="InterPro"/>
</dbReference>
<protein>
    <recommendedName>
        <fullName evidence="5">RRM domain-containing protein</fullName>
    </recommendedName>
</protein>
<dbReference type="GO" id="GO:1990446">
    <property type="term" value="F:U1 snRNP binding"/>
    <property type="evidence" value="ECO:0000318"/>
    <property type="project" value="GO_Central"/>
</dbReference>
<proteinExistence type="predicted"/>
<keyword evidence="1" id="KW-0597">Phosphoprotein</keyword>
<reference evidence="6 7" key="1">
    <citation type="journal article" date="2008" name="Nature">
        <title>The Trichoplax genome and the nature of placozoans.</title>
        <authorList>
            <person name="Srivastava M."/>
            <person name="Begovic E."/>
            <person name="Chapman J."/>
            <person name="Putnam N.H."/>
            <person name="Hellsten U."/>
            <person name="Kawashima T."/>
            <person name="Kuo A."/>
            <person name="Mitros T."/>
            <person name="Salamov A."/>
            <person name="Carpenter M.L."/>
            <person name="Signorovitch A.Y."/>
            <person name="Moreno M.A."/>
            <person name="Kamm K."/>
            <person name="Grimwood J."/>
            <person name="Schmutz J."/>
            <person name="Shapiro H."/>
            <person name="Grigoriev I.V."/>
            <person name="Buss L.W."/>
            <person name="Schierwater B."/>
            <person name="Dellaporta S.L."/>
            <person name="Rokhsar D.S."/>
        </authorList>
    </citation>
    <scope>NUCLEOTIDE SEQUENCE [LARGE SCALE GENOMIC DNA]</scope>
    <source>
        <strain evidence="6 7">Grell-BS-1999</strain>
    </source>
</reference>
<evidence type="ECO:0000256" key="1">
    <source>
        <dbReference type="ARBA" id="ARBA00022553"/>
    </source>
</evidence>
<organism evidence="6 7">
    <name type="scientific">Trichoplax adhaerens</name>
    <name type="common">Trichoplax reptans</name>
    <dbReference type="NCBI Taxonomy" id="10228"/>
    <lineage>
        <taxon>Eukaryota</taxon>
        <taxon>Metazoa</taxon>
        <taxon>Placozoa</taxon>
        <taxon>Uniplacotomia</taxon>
        <taxon>Trichoplacea</taxon>
        <taxon>Trichoplacidae</taxon>
        <taxon>Trichoplax</taxon>
    </lineage>
</organism>
<feature type="domain" description="RRM" evidence="5">
    <location>
        <begin position="92"/>
        <end position="170"/>
    </location>
</feature>
<dbReference type="GO" id="GO:0003723">
    <property type="term" value="F:RNA binding"/>
    <property type="evidence" value="ECO:0007669"/>
    <property type="project" value="UniProtKB-UniRule"/>
</dbReference>
<accession>B3RJ64</accession>
<dbReference type="GO" id="GO:0006397">
    <property type="term" value="P:mRNA processing"/>
    <property type="evidence" value="ECO:0007669"/>
    <property type="project" value="InterPro"/>
</dbReference>
<dbReference type="GeneID" id="6750221"/>
<keyword evidence="2" id="KW-0677">Repeat</keyword>
<dbReference type="CDD" id="cd12284">
    <property type="entry name" value="RRM2_RBM23_RBM39"/>
    <property type="match status" value="1"/>
</dbReference>
<name>B3RJ64_TRIAD</name>
<keyword evidence="7" id="KW-1185">Reference proteome</keyword>
<dbReference type="OrthoDB" id="8123449at2759"/>
<dbReference type="PANTHER" id="PTHR48036">
    <property type="entry name" value="SPLICING FACTOR (PAD-1), PUTATIVE (AFU_ORTHOLOGUE AFUA_1G15810)-RELATED"/>
    <property type="match status" value="1"/>
</dbReference>
<dbReference type="Gene3D" id="3.30.70.330">
    <property type="match status" value="3"/>
</dbReference>
<evidence type="ECO:0000256" key="3">
    <source>
        <dbReference type="ARBA" id="ARBA00022884"/>
    </source>
</evidence>
<dbReference type="EMBL" id="DS985241">
    <property type="protein sequence ID" value="EDV29072.1"/>
    <property type="molecule type" value="Genomic_DNA"/>
</dbReference>
<dbReference type="InParanoid" id="B3RJ64"/>
<evidence type="ECO:0000259" key="5">
    <source>
        <dbReference type="PROSITE" id="PS50102"/>
    </source>
</evidence>
<feature type="domain" description="RRM" evidence="5">
    <location>
        <begin position="1"/>
        <end position="73"/>
    </location>
</feature>
<dbReference type="CDD" id="cd12285">
    <property type="entry name" value="RRM3_RBM39_like"/>
    <property type="match status" value="1"/>
</dbReference>
<dbReference type="InterPro" id="IPR003954">
    <property type="entry name" value="RRM_euk-type"/>
</dbReference>
<dbReference type="SMART" id="SM00360">
    <property type="entry name" value="RRM"/>
    <property type="match status" value="3"/>
</dbReference>
<dbReference type="KEGG" id="tad:TRIADDRAFT_37071"/>